<keyword evidence="3" id="KW-1185">Reference proteome</keyword>
<gene>
    <name evidence="2" type="ORF">B0T25DRAFT_569017</name>
</gene>
<evidence type="ECO:0000313" key="2">
    <source>
        <dbReference type="EMBL" id="KAK3353827.1"/>
    </source>
</evidence>
<dbReference type="EMBL" id="JAUIQD010000004">
    <property type="protein sequence ID" value="KAK3353827.1"/>
    <property type="molecule type" value="Genomic_DNA"/>
</dbReference>
<dbReference type="Proteomes" id="UP001275084">
    <property type="component" value="Unassembled WGS sequence"/>
</dbReference>
<dbReference type="PANTHER" id="PTHR33112">
    <property type="entry name" value="DOMAIN PROTEIN, PUTATIVE-RELATED"/>
    <property type="match status" value="1"/>
</dbReference>
<protein>
    <submittedName>
        <fullName evidence="2">Heterokaryon incompatibility protein-domain-containing protein</fullName>
    </submittedName>
</protein>
<evidence type="ECO:0000259" key="1">
    <source>
        <dbReference type="Pfam" id="PF06985"/>
    </source>
</evidence>
<organism evidence="2 3">
    <name type="scientific">Lasiosphaeria hispida</name>
    <dbReference type="NCBI Taxonomy" id="260671"/>
    <lineage>
        <taxon>Eukaryota</taxon>
        <taxon>Fungi</taxon>
        <taxon>Dikarya</taxon>
        <taxon>Ascomycota</taxon>
        <taxon>Pezizomycotina</taxon>
        <taxon>Sordariomycetes</taxon>
        <taxon>Sordariomycetidae</taxon>
        <taxon>Sordariales</taxon>
        <taxon>Lasiosphaeriaceae</taxon>
        <taxon>Lasiosphaeria</taxon>
    </lineage>
</organism>
<proteinExistence type="predicted"/>
<evidence type="ECO:0000313" key="3">
    <source>
        <dbReference type="Proteomes" id="UP001275084"/>
    </source>
</evidence>
<comment type="caution">
    <text evidence="2">The sequence shown here is derived from an EMBL/GenBank/DDBJ whole genome shotgun (WGS) entry which is preliminary data.</text>
</comment>
<dbReference type="AlphaFoldDB" id="A0AAJ0MET8"/>
<dbReference type="PANTHER" id="PTHR33112:SF16">
    <property type="entry name" value="HETEROKARYON INCOMPATIBILITY DOMAIN-CONTAINING PROTEIN"/>
    <property type="match status" value="1"/>
</dbReference>
<sequence>MERGLSQTTSLNICGIEARYTPSGKAGARLEFFHAAADEQDPAARSGDIVGRYTGGRPAPSMEFSKSVQAWLKSCYGHAKCSRTFSGSQQINSYNSPLPTRCVHICRPETNGPLQFTLRDTSGETGRYITLSHRWNDETSTSSTTRDNVSQRLQGEGLGELPLLFTDAFTLAFQLGIPYVWIDSLCIVQSDMDEWKTESCRMADYYQRSVFTVACPGAGIDTGLFDKAAPIESSRLPLIRLPYRDRSGQQQGHFYLFQSEKAMRTRYRKDVTDSDLLTRGWVFQEWILSRRIVCYTRSGLFFLCQQDYPRNQLGEGVTSQGPAIQGISNFDFSLKFTVPGLYDQEEPGDNQKAWEEVIEAYSGLRLTKAAQDRLVALSGIVDEFRHVLDKSNHGPGDLPGHETVAKSVYITGLWLHHVNDRGLLWEQVSKGVHERIKRFPTWSWASLYAQVRWVESRPPPPRHFSNTHPDPVTTNIDMATPLNQTWAEVSSPSSTAMANPTDHAAPNEQLMVLCLHAKLQPVILGQFFSSIEEKQIVSDLAWRRPRVGMDNWRMVASPLDPDHIAGWASIEHPEMQIDENNPVDSHEAVYALHVSTVWHVPGGFPLGYMQGIHHVYNVLFVRRAQNTRDGYYERVGVGRLFGREVDQGLKHAAAADIFLI</sequence>
<accession>A0AAJ0MET8</accession>
<reference evidence="2" key="2">
    <citation type="submission" date="2023-06" db="EMBL/GenBank/DDBJ databases">
        <authorList>
            <consortium name="Lawrence Berkeley National Laboratory"/>
            <person name="Haridas S."/>
            <person name="Hensen N."/>
            <person name="Bonometti L."/>
            <person name="Westerberg I."/>
            <person name="Brannstrom I.O."/>
            <person name="Guillou S."/>
            <person name="Cros-Aarteil S."/>
            <person name="Calhoun S."/>
            <person name="Kuo A."/>
            <person name="Mondo S."/>
            <person name="Pangilinan J."/>
            <person name="Riley R."/>
            <person name="Labutti K."/>
            <person name="Andreopoulos B."/>
            <person name="Lipzen A."/>
            <person name="Chen C."/>
            <person name="Yanf M."/>
            <person name="Daum C."/>
            <person name="Ng V."/>
            <person name="Clum A."/>
            <person name="Steindorff A."/>
            <person name="Ohm R."/>
            <person name="Martin F."/>
            <person name="Silar P."/>
            <person name="Natvig D."/>
            <person name="Lalanne C."/>
            <person name="Gautier V."/>
            <person name="Ament-Velasquez S.L."/>
            <person name="Kruys A."/>
            <person name="Hutchinson M.I."/>
            <person name="Powell A.J."/>
            <person name="Barry K."/>
            <person name="Miller A.N."/>
            <person name="Grigoriev I.V."/>
            <person name="Debuchy R."/>
            <person name="Gladieux P."/>
            <person name="Thoren M.H."/>
            <person name="Johannesson H."/>
        </authorList>
    </citation>
    <scope>NUCLEOTIDE SEQUENCE</scope>
    <source>
        <strain evidence="2">CBS 955.72</strain>
    </source>
</reference>
<name>A0AAJ0MET8_9PEZI</name>
<feature type="domain" description="Heterokaryon incompatibility" evidence="1">
    <location>
        <begin position="128"/>
        <end position="285"/>
    </location>
</feature>
<reference evidence="2" key="1">
    <citation type="journal article" date="2023" name="Mol. Phylogenet. Evol.">
        <title>Genome-scale phylogeny and comparative genomics of the fungal order Sordariales.</title>
        <authorList>
            <person name="Hensen N."/>
            <person name="Bonometti L."/>
            <person name="Westerberg I."/>
            <person name="Brannstrom I.O."/>
            <person name="Guillou S."/>
            <person name="Cros-Aarteil S."/>
            <person name="Calhoun S."/>
            <person name="Haridas S."/>
            <person name="Kuo A."/>
            <person name="Mondo S."/>
            <person name="Pangilinan J."/>
            <person name="Riley R."/>
            <person name="LaButti K."/>
            <person name="Andreopoulos B."/>
            <person name="Lipzen A."/>
            <person name="Chen C."/>
            <person name="Yan M."/>
            <person name="Daum C."/>
            <person name="Ng V."/>
            <person name="Clum A."/>
            <person name="Steindorff A."/>
            <person name="Ohm R.A."/>
            <person name="Martin F."/>
            <person name="Silar P."/>
            <person name="Natvig D.O."/>
            <person name="Lalanne C."/>
            <person name="Gautier V."/>
            <person name="Ament-Velasquez S.L."/>
            <person name="Kruys A."/>
            <person name="Hutchinson M.I."/>
            <person name="Powell A.J."/>
            <person name="Barry K."/>
            <person name="Miller A.N."/>
            <person name="Grigoriev I.V."/>
            <person name="Debuchy R."/>
            <person name="Gladieux P."/>
            <person name="Hiltunen Thoren M."/>
            <person name="Johannesson H."/>
        </authorList>
    </citation>
    <scope>NUCLEOTIDE SEQUENCE</scope>
    <source>
        <strain evidence="2">CBS 955.72</strain>
    </source>
</reference>
<dbReference type="Pfam" id="PF06985">
    <property type="entry name" value="HET"/>
    <property type="match status" value="1"/>
</dbReference>
<dbReference type="InterPro" id="IPR010730">
    <property type="entry name" value="HET"/>
</dbReference>